<dbReference type="PANTHER" id="PTHR30532:SF1">
    <property type="entry name" value="IRON(3+)-HYDROXAMATE-BINDING PROTEIN FHUD"/>
    <property type="match status" value="1"/>
</dbReference>
<keyword evidence="4" id="KW-0406">Ion transport</keyword>
<feature type="domain" description="Fe/B12 periplasmic-binding" evidence="7">
    <location>
        <begin position="43"/>
        <end position="305"/>
    </location>
</feature>
<proteinExistence type="inferred from homology"/>
<evidence type="ECO:0000256" key="2">
    <source>
        <dbReference type="ARBA" id="ARBA00008814"/>
    </source>
</evidence>
<dbReference type="Gene3D" id="3.40.50.1980">
    <property type="entry name" value="Nitrogenase molybdenum iron protein domain"/>
    <property type="match status" value="2"/>
</dbReference>
<evidence type="ECO:0000256" key="6">
    <source>
        <dbReference type="SAM" id="SignalP"/>
    </source>
</evidence>
<sequence length="306" mass="31698">MMPTRPITIPGRLAALLCLAMLLSAPAAAAGTAAAAGAAAPARIVAMEWAAAETLLALGIVPAAIADAPGYRAWVGHPELPAGVADIGLRQEPNLEELARLEPDLILSHAHLLPLKEKLAAIAPVQAVTFNGTGGDTFAAILSGTREIGRLTGRSAAAERLIDETREAFDRDAEKLRKAGLAGRHVYFVRLVDANTLRIHGKNSVAATVLSRLGLVDAYAGDVNEWGFALSEPSALAGDTDAAILVAGPVGEEEMARVFDTPLGRALPASRAKAVRRLSVTWTFGGLVSAVTMADAITEALTEASP</sequence>
<dbReference type="PANTHER" id="PTHR30532">
    <property type="entry name" value="IRON III DICITRATE-BINDING PERIPLASMIC PROTEIN"/>
    <property type="match status" value="1"/>
</dbReference>
<name>A0ABS3J3G7_9HYPH</name>
<evidence type="ECO:0000259" key="7">
    <source>
        <dbReference type="PROSITE" id="PS50983"/>
    </source>
</evidence>
<feature type="signal peptide" evidence="6">
    <location>
        <begin position="1"/>
        <end position="29"/>
    </location>
</feature>
<evidence type="ECO:0000313" key="8">
    <source>
        <dbReference type="EMBL" id="MBO0903131.1"/>
    </source>
</evidence>
<dbReference type="PRINTS" id="PR01715">
    <property type="entry name" value="FERRIBNDNGPP"/>
</dbReference>
<keyword evidence="5 6" id="KW-0732">Signal</keyword>
<gene>
    <name evidence="8" type="ORF">J1C47_05720</name>
</gene>
<keyword evidence="4" id="KW-0410">Iron transport</keyword>
<evidence type="ECO:0000256" key="4">
    <source>
        <dbReference type="ARBA" id="ARBA00022496"/>
    </source>
</evidence>
<dbReference type="InterPro" id="IPR051313">
    <property type="entry name" value="Bact_iron-sidero_bind"/>
</dbReference>
<evidence type="ECO:0000256" key="3">
    <source>
        <dbReference type="ARBA" id="ARBA00022448"/>
    </source>
</evidence>
<dbReference type="CDD" id="cd01146">
    <property type="entry name" value="FhuD"/>
    <property type="match status" value="1"/>
</dbReference>
<dbReference type="EMBL" id="JAFMPY010000004">
    <property type="protein sequence ID" value="MBO0903131.1"/>
    <property type="molecule type" value="Genomic_DNA"/>
</dbReference>
<dbReference type="PROSITE" id="PS50983">
    <property type="entry name" value="FE_B12_PBP"/>
    <property type="match status" value="1"/>
</dbReference>
<comment type="similarity">
    <text evidence="2">Belongs to the bacterial solute-binding protein 8 family.</text>
</comment>
<organism evidence="8 9">
    <name type="scientific">Jiella sonneratiae</name>
    <dbReference type="NCBI Taxonomy" id="2816856"/>
    <lineage>
        <taxon>Bacteria</taxon>
        <taxon>Pseudomonadati</taxon>
        <taxon>Pseudomonadota</taxon>
        <taxon>Alphaproteobacteria</taxon>
        <taxon>Hyphomicrobiales</taxon>
        <taxon>Aurantimonadaceae</taxon>
        <taxon>Jiella</taxon>
    </lineage>
</organism>
<evidence type="ECO:0000313" key="9">
    <source>
        <dbReference type="Proteomes" id="UP000664288"/>
    </source>
</evidence>
<accession>A0ABS3J3G7</accession>
<keyword evidence="4" id="KW-0408">Iron</keyword>
<feature type="chain" id="PRO_5045992178" evidence="6">
    <location>
        <begin position="30"/>
        <end position="306"/>
    </location>
</feature>
<evidence type="ECO:0000256" key="5">
    <source>
        <dbReference type="ARBA" id="ARBA00022729"/>
    </source>
</evidence>
<protein>
    <submittedName>
        <fullName evidence="8">ABC transporter substrate-binding protein</fullName>
    </submittedName>
</protein>
<dbReference type="Pfam" id="PF01497">
    <property type="entry name" value="Peripla_BP_2"/>
    <property type="match status" value="1"/>
</dbReference>
<comment type="subcellular location">
    <subcellularLocation>
        <location evidence="1">Cell envelope</location>
    </subcellularLocation>
</comment>
<comment type="caution">
    <text evidence="8">The sequence shown here is derived from an EMBL/GenBank/DDBJ whole genome shotgun (WGS) entry which is preliminary data.</text>
</comment>
<reference evidence="8 9" key="1">
    <citation type="submission" date="2021-03" db="EMBL/GenBank/DDBJ databases">
        <title>Whole genome sequence of Jiella sp. MQZ13P-4.</title>
        <authorList>
            <person name="Tuo L."/>
        </authorList>
    </citation>
    <scope>NUCLEOTIDE SEQUENCE [LARGE SCALE GENOMIC DNA]</scope>
    <source>
        <strain evidence="8 9">MQZ13P-4</strain>
    </source>
</reference>
<dbReference type="RefSeq" id="WP_207349748.1">
    <property type="nucleotide sequence ID" value="NZ_JAFMPY010000004.1"/>
</dbReference>
<dbReference type="Proteomes" id="UP000664288">
    <property type="component" value="Unassembled WGS sequence"/>
</dbReference>
<evidence type="ECO:0000256" key="1">
    <source>
        <dbReference type="ARBA" id="ARBA00004196"/>
    </source>
</evidence>
<dbReference type="SUPFAM" id="SSF53807">
    <property type="entry name" value="Helical backbone' metal receptor"/>
    <property type="match status" value="1"/>
</dbReference>
<keyword evidence="3" id="KW-0813">Transport</keyword>
<dbReference type="InterPro" id="IPR002491">
    <property type="entry name" value="ABC_transptr_periplasmic_BD"/>
</dbReference>
<keyword evidence="9" id="KW-1185">Reference proteome</keyword>